<evidence type="ECO:0000313" key="6">
    <source>
        <dbReference type="Proteomes" id="UP000198757"/>
    </source>
</evidence>
<evidence type="ECO:0000259" key="4">
    <source>
        <dbReference type="PROSITE" id="PS01124"/>
    </source>
</evidence>
<dbReference type="InterPro" id="IPR018062">
    <property type="entry name" value="HTH_AraC-typ_CS"/>
</dbReference>
<dbReference type="InterPro" id="IPR009057">
    <property type="entry name" value="Homeodomain-like_sf"/>
</dbReference>
<keyword evidence="2 5" id="KW-0238">DNA-binding</keyword>
<dbReference type="SMART" id="SM00342">
    <property type="entry name" value="HTH_ARAC"/>
    <property type="match status" value="1"/>
</dbReference>
<dbReference type="RefSeq" id="WP_090390117.1">
    <property type="nucleotide sequence ID" value="NZ_FMZO01000005.1"/>
</dbReference>
<dbReference type="Gene3D" id="1.10.10.60">
    <property type="entry name" value="Homeodomain-like"/>
    <property type="match status" value="2"/>
</dbReference>
<reference evidence="6" key="1">
    <citation type="submission" date="2016-10" db="EMBL/GenBank/DDBJ databases">
        <authorList>
            <person name="Varghese N."/>
            <person name="Submissions S."/>
        </authorList>
    </citation>
    <scope>NUCLEOTIDE SEQUENCE [LARGE SCALE GENOMIC DNA]</scope>
    <source>
        <strain evidence="6">DSM 25811 / CCM 8410 / LMG 26954 / E90</strain>
    </source>
</reference>
<sequence>MQFIYENFTFPPDQSFTIRSEFLEIKKYQTFRSHVNFEIALLENCTGKRFIGDHIEEFEGTELVLMASYLPHCWQYYKTRDALIPAHAIIVHFFPDFLGQELLQKPEARPLGRLFTDASKGILFSGETLVKAKRILQEMLYEKGITRSALMLQLLDVMARSTSARILSSPGFNIIENSGEANKINNVFEHIFKNFRDSISLEEVAAIIPMSSAAFCRFFKSKTGRTLTDFIKEVRIGHAAKLLLEHTHNVSEACYNSGYNNISNFNKHFKEIKGVSPKEFIKRYQVQV</sequence>
<keyword evidence="6" id="KW-1185">Reference proteome</keyword>
<dbReference type="Pfam" id="PF12833">
    <property type="entry name" value="HTH_18"/>
    <property type="match status" value="1"/>
</dbReference>
<dbReference type="SUPFAM" id="SSF46689">
    <property type="entry name" value="Homeodomain-like"/>
    <property type="match status" value="2"/>
</dbReference>
<accession>A0A1G6R598</accession>
<dbReference type="EMBL" id="FMZO01000005">
    <property type="protein sequence ID" value="SDC99255.1"/>
    <property type="molecule type" value="Genomic_DNA"/>
</dbReference>
<keyword evidence="3" id="KW-0804">Transcription</keyword>
<dbReference type="Proteomes" id="UP000198757">
    <property type="component" value="Unassembled WGS sequence"/>
</dbReference>
<dbReference type="STRING" id="1285928.SAMN04487894_105133"/>
<proteinExistence type="predicted"/>
<dbReference type="PANTHER" id="PTHR43280">
    <property type="entry name" value="ARAC-FAMILY TRANSCRIPTIONAL REGULATOR"/>
    <property type="match status" value="1"/>
</dbReference>
<dbReference type="PROSITE" id="PS01124">
    <property type="entry name" value="HTH_ARAC_FAMILY_2"/>
    <property type="match status" value="1"/>
</dbReference>
<protein>
    <submittedName>
        <fullName evidence="5">AraC-type DNA-binding protein</fullName>
    </submittedName>
</protein>
<dbReference type="PANTHER" id="PTHR43280:SF27">
    <property type="entry name" value="TRANSCRIPTIONAL REGULATOR MTLR"/>
    <property type="match status" value="1"/>
</dbReference>
<keyword evidence="1" id="KW-0805">Transcription regulation</keyword>
<feature type="domain" description="HTH araC/xylS-type" evidence="4">
    <location>
        <begin position="185"/>
        <end position="283"/>
    </location>
</feature>
<gene>
    <name evidence="5" type="ORF">SAMN04487894_105133</name>
</gene>
<organism evidence="5 6">
    <name type="scientific">Niabella drilacis (strain DSM 25811 / CCM 8410 / CCUG 62505 / LMG 26954 / E90)</name>
    <dbReference type="NCBI Taxonomy" id="1285928"/>
    <lineage>
        <taxon>Bacteria</taxon>
        <taxon>Pseudomonadati</taxon>
        <taxon>Bacteroidota</taxon>
        <taxon>Chitinophagia</taxon>
        <taxon>Chitinophagales</taxon>
        <taxon>Chitinophagaceae</taxon>
        <taxon>Niabella</taxon>
    </lineage>
</organism>
<dbReference type="InterPro" id="IPR018060">
    <property type="entry name" value="HTH_AraC"/>
</dbReference>
<dbReference type="OrthoDB" id="745435at2"/>
<evidence type="ECO:0000256" key="3">
    <source>
        <dbReference type="ARBA" id="ARBA00023163"/>
    </source>
</evidence>
<dbReference type="GO" id="GO:0043565">
    <property type="term" value="F:sequence-specific DNA binding"/>
    <property type="evidence" value="ECO:0007669"/>
    <property type="project" value="InterPro"/>
</dbReference>
<dbReference type="AlphaFoldDB" id="A0A1G6R598"/>
<dbReference type="GO" id="GO:0003700">
    <property type="term" value="F:DNA-binding transcription factor activity"/>
    <property type="evidence" value="ECO:0007669"/>
    <property type="project" value="InterPro"/>
</dbReference>
<name>A0A1G6R598_NIADE</name>
<dbReference type="PROSITE" id="PS00041">
    <property type="entry name" value="HTH_ARAC_FAMILY_1"/>
    <property type="match status" value="1"/>
</dbReference>
<evidence type="ECO:0000256" key="2">
    <source>
        <dbReference type="ARBA" id="ARBA00023125"/>
    </source>
</evidence>
<evidence type="ECO:0000313" key="5">
    <source>
        <dbReference type="EMBL" id="SDC99255.1"/>
    </source>
</evidence>
<evidence type="ECO:0000256" key="1">
    <source>
        <dbReference type="ARBA" id="ARBA00023015"/>
    </source>
</evidence>